<accession>A0A5C3KK46</accession>
<keyword evidence="3" id="KW-1185">Reference proteome</keyword>
<feature type="compositionally biased region" description="Basic residues" evidence="1">
    <location>
        <begin position="62"/>
        <end position="82"/>
    </location>
</feature>
<reference evidence="2 3" key="1">
    <citation type="journal article" date="2019" name="Nat. Ecol. Evol.">
        <title>Megaphylogeny resolves global patterns of mushroom evolution.</title>
        <authorList>
            <person name="Varga T."/>
            <person name="Krizsan K."/>
            <person name="Foldi C."/>
            <person name="Dima B."/>
            <person name="Sanchez-Garcia M."/>
            <person name="Sanchez-Ramirez S."/>
            <person name="Szollosi G.J."/>
            <person name="Szarkandi J.G."/>
            <person name="Papp V."/>
            <person name="Albert L."/>
            <person name="Andreopoulos W."/>
            <person name="Angelini C."/>
            <person name="Antonin V."/>
            <person name="Barry K.W."/>
            <person name="Bougher N.L."/>
            <person name="Buchanan P."/>
            <person name="Buyck B."/>
            <person name="Bense V."/>
            <person name="Catcheside P."/>
            <person name="Chovatia M."/>
            <person name="Cooper J."/>
            <person name="Damon W."/>
            <person name="Desjardin D."/>
            <person name="Finy P."/>
            <person name="Geml J."/>
            <person name="Haridas S."/>
            <person name="Hughes K."/>
            <person name="Justo A."/>
            <person name="Karasinski D."/>
            <person name="Kautmanova I."/>
            <person name="Kiss B."/>
            <person name="Kocsube S."/>
            <person name="Kotiranta H."/>
            <person name="LaButti K.M."/>
            <person name="Lechner B.E."/>
            <person name="Liimatainen K."/>
            <person name="Lipzen A."/>
            <person name="Lukacs Z."/>
            <person name="Mihaltcheva S."/>
            <person name="Morgado L.N."/>
            <person name="Niskanen T."/>
            <person name="Noordeloos M.E."/>
            <person name="Ohm R.A."/>
            <person name="Ortiz-Santana B."/>
            <person name="Ovrebo C."/>
            <person name="Racz N."/>
            <person name="Riley R."/>
            <person name="Savchenko A."/>
            <person name="Shiryaev A."/>
            <person name="Soop K."/>
            <person name="Spirin V."/>
            <person name="Szebenyi C."/>
            <person name="Tomsovsky M."/>
            <person name="Tulloss R.E."/>
            <person name="Uehling J."/>
            <person name="Grigoriev I.V."/>
            <person name="Vagvolgyi C."/>
            <person name="Papp T."/>
            <person name="Martin F.M."/>
            <person name="Miettinen O."/>
            <person name="Hibbett D.S."/>
            <person name="Nagy L.G."/>
        </authorList>
    </citation>
    <scope>NUCLEOTIDE SEQUENCE [LARGE SCALE GENOMIC DNA]</scope>
    <source>
        <strain evidence="2 3">CBS 121175</strain>
    </source>
</reference>
<evidence type="ECO:0000313" key="2">
    <source>
        <dbReference type="EMBL" id="TFK20566.1"/>
    </source>
</evidence>
<evidence type="ECO:0000256" key="1">
    <source>
        <dbReference type="SAM" id="MobiDB-lite"/>
    </source>
</evidence>
<dbReference type="AlphaFoldDB" id="A0A5C3KK46"/>
<protein>
    <submittedName>
        <fullName evidence="2">Uncharacterized protein</fullName>
    </submittedName>
</protein>
<gene>
    <name evidence="2" type="ORF">FA15DRAFT_121687</name>
</gene>
<organism evidence="2 3">
    <name type="scientific">Coprinopsis marcescibilis</name>
    <name type="common">Agaric fungus</name>
    <name type="synonym">Psathyrella marcescibilis</name>
    <dbReference type="NCBI Taxonomy" id="230819"/>
    <lineage>
        <taxon>Eukaryota</taxon>
        <taxon>Fungi</taxon>
        <taxon>Dikarya</taxon>
        <taxon>Basidiomycota</taxon>
        <taxon>Agaricomycotina</taxon>
        <taxon>Agaricomycetes</taxon>
        <taxon>Agaricomycetidae</taxon>
        <taxon>Agaricales</taxon>
        <taxon>Agaricineae</taxon>
        <taxon>Psathyrellaceae</taxon>
        <taxon>Coprinopsis</taxon>
    </lineage>
</organism>
<feature type="compositionally biased region" description="Pro residues" evidence="1">
    <location>
        <begin position="48"/>
        <end position="60"/>
    </location>
</feature>
<feature type="compositionally biased region" description="Polar residues" evidence="1">
    <location>
        <begin position="95"/>
        <end position="104"/>
    </location>
</feature>
<name>A0A5C3KK46_COPMA</name>
<feature type="region of interest" description="Disordered" evidence="1">
    <location>
        <begin position="33"/>
        <end position="178"/>
    </location>
</feature>
<feature type="compositionally biased region" description="Basic residues" evidence="1">
    <location>
        <begin position="105"/>
        <end position="118"/>
    </location>
</feature>
<proteinExistence type="predicted"/>
<sequence length="178" mass="20329">MPIPRNPLISTFCLKIYHQHHTNISSIDSLHHRLRRSGRPRSKIQDPHYPPHPHYPPYPRSPHTHLHPHLHPHPHQHPHPVHRNPTPTPNHPTTLSSHLLPSQCTKKKIQKGTTRTRSRMTSPTPPSPPRPYSKTSASFTFHSPARIVNATSRSYHGQRWVPGSSTGNDRISSKTRIG</sequence>
<evidence type="ECO:0000313" key="3">
    <source>
        <dbReference type="Proteomes" id="UP000307440"/>
    </source>
</evidence>
<dbReference type="Proteomes" id="UP000307440">
    <property type="component" value="Unassembled WGS sequence"/>
</dbReference>
<dbReference type="EMBL" id="ML210295">
    <property type="protein sequence ID" value="TFK20566.1"/>
    <property type="molecule type" value="Genomic_DNA"/>
</dbReference>
<feature type="compositionally biased region" description="Basic residues" evidence="1">
    <location>
        <begin position="33"/>
        <end position="42"/>
    </location>
</feature>